<dbReference type="PANTHER" id="PTHR37610">
    <property type="entry name" value="CCHC-TYPE DOMAIN-CONTAINING PROTEIN"/>
    <property type="match status" value="1"/>
</dbReference>
<comment type="caution">
    <text evidence="2">The sequence shown here is derived from an EMBL/GenBank/DDBJ whole genome shotgun (WGS) entry which is preliminary data.</text>
</comment>
<feature type="compositionally biased region" description="Basic and acidic residues" evidence="1">
    <location>
        <begin position="263"/>
        <end position="277"/>
    </location>
</feature>
<keyword evidence="3" id="KW-1185">Reference proteome</keyword>
<dbReference type="AlphaFoldDB" id="A0A2U1PNE7"/>
<sequence length="478" mass="52867">MSGDGSSGSELAIQLANILKTNINQQPQNPKLSDNLQINLKLNNQNYALWTRMIRVAIGGKSKNLLTHLTKEPLEETNELFETWEQDDLVVFSWLIQNIEPTIAGNLTEYPTAKTLWDALATTYSSRRDKLQVFNLHVKTNELKQNEKSLEEFWIALQGVWGEIDRIDPNPMSCAEDIKKYSKVRSEQKLFQFLHGLDRKFDPIKREILRLDPLPSAETAYATVRKEAAHQSILGATNSENQGIASGFHVRIVGYPDWWNDGHKRGTRNPKSEKEKIGAPTAQASTSNKEETGKGFGGLAALAAAGNGEKGDEFVVTEGCPTHSTTPLEASSQYSPSPISATQNISPNLVSEVSSSQPIDSQNNNSHELVESTSNAEPEQQETTNQSSQDHTEPVLEEVPSSQDHTEPVLEEVPSKYTLPPRANRGVPAKRFSPEKISRSSKYPIANMAEGNLSKEAKAFTASLYSEKVPSNLIGFLV</sequence>
<evidence type="ECO:0000256" key="1">
    <source>
        <dbReference type="SAM" id="MobiDB-lite"/>
    </source>
</evidence>
<feature type="region of interest" description="Disordered" evidence="1">
    <location>
        <begin position="263"/>
        <end position="293"/>
    </location>
</feature>
<dbReference type="Proteomes" id="UP000245207">
    <property type="component" value="Unassembled WGS sequence"/>
</dbReference>
<dbReference type="OrthoDB" id="1745136at2759"/>
<feature type="region of interest" description="Disordered" evidence="1">
    <location>
        <begin position="313"/>
        <end position="442"/>
    </location>
</feature>
<organism evidence="2 3">
    <name type="scientific">Artemisia annua</name>
    <name type="common">Sweet wormwood</name>
    <dbReference type="NCBI Taxonomy" id="35608"/>
    <lineage>
        <taxon>Eukaryota</taxon>
        <taxon>Viridiplantae</taxon>
        <taxon>Streptophyta</taxon>
        <taxon>Embryophyta</taxon>
        <taxon>Tracheophyta</taxon>
        <taxon>Spermatophyta</taxon>
        <taxon>Magnoliopsida</taxon>
        <taxon>eudicotyledons</taxon>
        <taxon>Gunneridae</taxon>
        <taxon>Pentapetalae</taxon>
        <taxon>asterids</taxon>
        <taxon>campanulids</taxon>
        <taxon>Asterales</taxon>
        <taxon>Asteraceae</taxon>
        <taxon>Asteroideae</taxon>
        <taxon>Anthemideae</taxon>
        <taxon>Artemisiinae</taxon>
        <taxon>Artemisia</taxon>
    </lineage>
</organism>
<accession>A0A2U1PNE7</accession>
<proteinExistence type="predicted"/>
<protein>
    <submittedName>
        <fullName evidence="2">Ribonuclease H-like domain-containing protein</fullName>
    </submittedName>
</protein>
<feature type="compositionally biased region" description="Polar residues" evidence="1">
    <location>
        <begin position="322"/>
        <end position="389"/>
    </location>
</feature>
<evidence type="ECO:0000313" key="2">
    <source>
        <dbReference type="EMBL" id="PWA87275.1"/>
    </source>
</evidence>
<gene>
    <name evidence="2" type="ORF">CTI12_AA129410</name>
</gene>
<dbReference type="PANTHER" id="PTHR37610:SF38">
    <property type="entry name" value="RETROTRANSPOSON COPIA-LIKE N-TERMINAL DOMAIN-CONTAINING PROTEIN"/>
    <property type="match status" value="1"/>
</dbReference>
<reference evidence="2 3" key="1">
    <citation type="journal article" date="2018" name="Mol. Plant">
        <title>The genome of Artemisia annua provides insight into the evolution of Asteraceae family and artemisinin biosynthesis.</title>
        <authorList>
            <person name="Shen Q."/>
            <person name="Zhang L."/>
            <person name="Liao Z."/>
            <person name="Wang S."/>
            <person name="Yan T."/>
            <person name="Shi P."/>
            <person name="Liu M."/>
            <person name="Fu X."/>
            <person name="Pan Q."/>
            <person name="Wang Y."/>
            <person name="Lv Z."/>
            <person name="Lu X."/>
            <person name="Zhang F."/>
            <person name="Jiang W."/>
            <person name="Ma Y."/>
            <person name="Chen M."/>
            <person name="Hao X."/>
            <person name="Li L."/>
            <person name="Tang Y."/>
            <person name="Lv G."/>
            <person name="Zhou Y."/>
            <person name="Sun X."/>
            <person name="Brodelius P.E."/>
            <person name="Rose J.K.C."/>
            <person name="Tang K."/>
        </authorList>
    </citation>
    <scope>NUCLEOTIDE SEQUENCE [LARGE SCALE GENOMIC DNA]</scope>
    <source>
        <strain evidence="3">cv. Huhao1</strain>
        <tissue evidence="2">Leaf</tissue>
    </source>
</reference>
<name>A0A2U1PNE7_ARTAN</name>
<evidence type="ECO:0000313" key="3">
    <source>
        <dbReference type="Proteomes" id="UP000245207"/>
    </source>
</evidence>
<dbReference type="EMBL" id="PKPP01000930">
    <property type="protein sequence ID" value="PWA87275.1"/>
    <property type="molecule type" value="Genomic_DNA"/>
</dbReference>
<dbReference type="STRING" id="35608.A0A2U1PNE7"/>